<protein>
    <submittedName>
        <fullName evidence="2">Uncharacterized protein</fullName>
    </submittedName>
</protein>
<reference evidence="2" key="1">
    <citation type="submission" date="2020-06" db="EMBL/GenBank/DDBJ databases">
        <authorList>
            <consortium name="Plant Systems Biology data submission"/>
        </authorList>
    </citation>
    <scope>NUCLEOTIDE SEQUENCE</scope>
    <source>
        <strain evidence="2">D6</strain>
    </source>
</reference>
<keyword evidence="3" id="KW-1185">Reference proteome</keyword>
<feature type="signal peptide" evidence="1">
    <location>
        <begin position="1"/>
        <end position="26"/>
    </location>
</feature>
<proteinExistence type="predicted"/>
<evidence type="ECO:0000313" key="3">
    <source>
        <dbReference type="Proteomes" id="UP001153069"/>
    </source>
</evidence>
<name>A0A9N8EHH8_9STRA</name>
<gene>
    <name evidence="2" type="ORF">SEMRO_944_G223030.1</name>
</gene>
<organism evidence="2 3">
    <name type="scientific">Seminavis robusta</name>
    <dbReference type="NCBI Taxonomy" id="568900"/>
    <lineage>
        <taxon>Eukaryota</taxon>
        <taxon>Sar</taxon>
        <taxon>Stramenopiles</taxon>
        <taxon>Ochrophyta</taxon>
        <taxon>Bacillariophyta</taxon>
        <taxon>Bacillariophyceae</taxon>
        <taxon>Bacillariophycidae</taxon>
        <taxon>Naviculales</taxon>
        <taxon>Naviculaceae</taxon>
        <taxon>Seminavis</taxon>
    </lineage>
</organism>
<comment type="caution">
    <text evidence="2">The sequence shown here is derived from an EMBL/GenBank/DDBJ whole genome shotgun (WGS) entry which is preliminary data.</text>
</comment>
<feature type="non-terminal residue" evidence="2">
    <location>
        <position position="274"/>
    </location>
</feature>
<sequence>MRWKRNIWVLLGLWHIDYSWLRAVSGFSMDIRKRLPGIWRLRIQEKQKEIPKRRRIVDDLIQASNNKETQLQEILLKLNKDGSFRQCDEGYEEGKWMSGRWGVRTVLQDDANKNETTNFYLAVDRQYFGPPYDSLFIGEILGEGDKTSSNKNGNNNGNETTCRSKARLELGISNAKTDPSFFDKDPIVTNGNATGSFVLQQMLSFALLLLQKLLGHDNLRCAICLHSILIQRHIQRACFHRHPLLSLVQEIHPRNYQLNCHCHRCVGRSLSFFF</sequence>
<feature type="chain" id="PRO_5040123305" evidence="1">
    <location>
        <begin position="27"/>
        <end position="274"/>
    </location>
</feature>
<dbReference type="EMBL" id="CAICTM010000942">
    <property type="protein sequence ID" value="CAB9518555.1"/>
    <property type="molecule type" value="Genomic_DNA"/>
</dbReference>
<dbReference type="Proteomes" id="UP001153069">
    <property type="component" value="Unassembled WGS sequence"/>
</dbReference>
<evidence type="ECO:0000256" key="1">
    <source>
        <dbReference type="SAM" id="SignalP"/>
    </source>
</evidence>
<dbReference type="AlphaFoldDB" id="A0A9N8EHH8"/>
<keyword evidence="1" id="KW-0732">Signal</keyword>
<evidence type="ECO:0000313" key="2">
    <source>
        <dbReference type="EMBL" id="CAB9518555.1"/>
    </source>
</evidence>
<accession>A0A9N8EHH8</accession>